<reference evidence="1 2" key="1">
    <citation type="journal article" date="2017" name="Genome Announc.">
        <title>Complete Genome Sequences of Two Acetylene-Fermenting Pelobacter acetylenicus Strains.</title>
        <authorList>
            <person name="Sutton J.M."/>
            <person name="Baesman S.M."/>
            <person name="Fierst J.L."/>
            <person name="Poret-Peterson A.T."/>
            <person name="Oremland R.S."/>
            <person name="Dunlap D.S."/>
            <person name="Akob D.M."/>
        </authorList>
    </citation>
    <scope>NUCLEOTIDE SEQUENCE [LARGE SCALE GENOMIC DNA]</scope>
    <source>
        <strain evidence="1 2">DSM 3247</strain>
    </source>
</reference>
<organism evidence="1 2">
    <name type="scientific">Syntrophotalea acetylenica</name>
    <name type="common">Pelobacter acetylenicus</name>
    <dbReference type="NCBI Taxonomy" id="29542"/>
    <lineage>
        <taxon>Bacteria</taxon>
        <taxon>Pseudomonadati</taxon>
        <taxon>Thermodesulfobacteriota</taxon>
        <taxon>Desulfuromonadia</taxon>
        <taxon>Desulfuromonadales</taxon>
        <taxon>Syntrophotaleaceae</taxon>
        <taxon>Syntrophotalea</taxon>
    </lineage>
</organism>
<evidence type="ECO:0000313" key="1">
    <source>
        <dbReference type="EMBL" id="APG23860.1"/>
    </source>
</evidence>
<proteinExistence type="predicted"/>
<protein>
    <recommendedName>
        <fullName evidence="3">tRNA(Ile2) 2-agmatinylcytidine synthetase</fullName>
    </recommendedName>
</protein>
<dbReference type="Proteomes" id="UP000182264">
    <property type="component" value="Chromosome"/>
</dbReference>
<evidence type="ECO:0008006" key="3">
    <source>
        <dbReference type="Google" id="ProtNLM"/>
    </source>
</evidence>
<evidence type="ECO:0000313" key="2">
    <source>
        <dbReference type="Proteomes" id="UP000182264"/>
    </source>
</evidence>
<accession>A0A1L3GD31</accession>
<dbReference type="Gene3D" id="3.30.70.2200">
    <property type="match status" value="1"/>
</dbReference>
<dbReference type="KEGG" id="pace:A6070_10205"/>
<gene>
    <name evidence="1" type="ORF">A7E75_01590</name>
</gene>
<dbReference type="EMBL" id="CP015518">
    <property type="protein sequence ID" value="APG23860.1"/>
    <property type="molecule type" value="Genomic_DNA"/>
</dbReference>
<dbReference type="STRING" id="29542.A6070_10205"/>
<sequence length="245" mass="26324">MEIFISIDDTDNIHSRGTGEIAELLARGIMSRGWGNCGAVTRHQLLLHPDIPYTSHNSSMCFPANIPEGDLEAVTCYCCSTLAAESVSGADPGLCIMVPERLSNPQSLVAFGRRAKTAVITKDEAYATAATQGVHLSEHGGTGQGVIGALAGAGLRYTGNDGIFMGRFRIPANNGIAVAREIRRSGIDVVQTMEGKKLRDEEPVFVGEWVKPVLLDNKPVLLVVPAEGLPGITWKACDRKIYMKF</sequence>
<dbReference type="AlphaFoldDB" id="A0A1L3GD31"/>
<keyword evidence="2" id="KW-1185">Reference proteome</keyword>
<name>A0A1L3GD31_SYNAC</name>
<dbReference type="OrthoDB" id="270233at2"/>
<dbReference type="RefSeq" id="WP_072285673.1">
    <property type="nucleotide sequence ID" value="NZ_CP015455.1"/>
</dbReference>
<dbReference type="PANTHER" id="PTHR40705:SF2">
    <property type="entry name" value="DUF1743 DOMAIN-CONTAINING PROTEIN"/>
    <property type="match status" value="1"/>
</dbReference>
<dbReference type="PANTHER" id="PTHR40705">
    <property type="entry name" value="TRNA(ILE2) 2-AGMATINYLCYTIDINE SYNTHETASE TIAS"/>
    <property type="match status" value="1"/>
</dbReference>